<evidence type="ECO:0000256" key="3">
    <source>
        <dbReference type="ARBA" id="ARBA00023004"/>
    </source>
</evidence>
<evidence type="ECO:0000313" key="7">
    <source>
        <dbReference type="Proteomes" id="UP001595698"/>
    </source>
</evidence>
<keyword evidence="2" id="KW-0560">Oxidoreductase</keyword>
<dbReference type="InterPro" id="IPR042098">
    <property type="entry name" value="TauD-like_sf"/>
</dbReference>
<accession>A0ABV8EV16</accession>
<organism evidence="6 7">
    <name type="scientific">Streptosporangium jomthongense</name>
    <dbReference type="NCBI Taxonomy" id="1193683"/>
    <lineage>
        <taxon>Bacteria</taxon>
        <taxon>Bacillati</taxon>
        <taxon>Actinomycetota</taxon>
        <taxon>Actinomycetes</taxon>
        <taxon>Streptosporangiales</taxon>
        <taxon>Streptosporangiaceae</taxon>
        <taxon>Streptosporangium</taxon>
    </lineage>
</organism>
<dbReference type="Pfam" id="PF02668">
    <property type="entry name" value="TauD"/>
    <property type="match status" value="1"/>
</dbReference>
<dbReference type="Gene3D" id="3.60.130.10">
    <property type="entry name" value="Clavaminate synthase-like"/>
    <property type="match status" value="1"/>
</dbReference>
<dbReference type="SUPFAM" id="SSF51197">
    <property type="entry name" value="Clavaminate synthase-like"/>
    <property type="match status" value="1"/>
</dbReference>
<dbReference type="InterPro" id="IPR029062">
    <property type="entry name" value="Class_I_gatase-like"/>
</dbReference>
<dbReference type="InterPro" id="IPR050411">
    <property type="entry name" value="AlphaKG_dependent_hydroxylases"/>
</dbReference>
<keyword evidence="7" id="KW-1185">Reference proteome</keyword>
<keyword evidence="6" id="KW-0223">Dioxygenase</keyword>
<comment type="caution">
    <text evidence="6">The sequence shown here is derived from an EMBL/GenBank/DDBJ whole genome shotgun (WGS) entry which is preliminary data.</text>
</comment>
<reference evidence="7" key="1">
    <citation type="journal article" date="2019" name="Int. J. Syst. Evol. Microbiol.">
        <title>The Global Catalogue of Microorganisms (GCM) 10K type strain sequencing project: providing services to taxonomists for standard genome sequencing and annotation.</title>
        <authorList>
            <consortium name="The Broad Institute Genomics Platform"/>
            <consortium name="The Broad Institute Genome Sequencing Center for Infectious Disease"/>
            <person name="Wu L."/>
            <person name="Ma J."/>
        </authorList>
    </citation>
    <scope>NUCLEOTIDE SEQUENCE [LARGE SCALE GENOMIC DNA]</scope>
    <source>
        <strain evidence="7">TBRC 7912</strain>
    </source>
</reference>
<evidence type="ECO:0000259" key="5">
    <source>
        <dbReference type="Pfam" id="PF02668"/>
    </source>
</evidence>
<protein>
    <submittedName>
        <fullName evidence="6">TauD/TfdA family dioxygenase</fullName>
    </submittedName>
</protein>
<keyword evidence="4" id="KW-0045">Antibiotic biosynthesis</keyword>
<dbReference type="SUPFAM" id="SSF52317">
    <property type="entry name" value="Class I glutamine amidotransferase-like"/>
    <property type="match status" value="1"/>
</dbReference>
<dbReference type="PANTHER" id="PTHR10696">
    <property type="entry name" value="GAMMA-BUTYROBETAINE HYDROXYLASE-RELATED"/>
    <property type="match status" value="1"/>
</dbReference>
<evidence type="ECO:0000256" key="2">
    <source>
        <dbReference type="ARBA" id="ARBA00023002"/>
    </source>
</evidence>
<comment type="cofactor">
    <cofactor evidence="1">
        <name>Fe(2+)</name>
        <dbReference type="ChEBI" id="CHEBI:29033"/>
    </cofactor>
</comment>
<dbReference type="RefSeq" id="WP_362776157.1">
    <property type="nucleotide sequence ID" value="NZ_JBHSBC010000002.1"/>
</dbReference>
<dbReference type="PANTHER" id="PTHR10696:SF56">
    <property type="entry name" value="TAUD_TFDA-LIKE DOMAIN-CONTAINING PROTEIN"/>
    <property type="match status" value="1"/>
</dbReference>
<dbReference type="InterPro" id="IPR003819">
    <property type="entry name" value="TauD/TfdA-like"/>
</dbReference>
<evidence type="ECO:0000256" key="1">
    <source>
        <dbReference type="ARBA" id="ARBA00001954"/>
    </source>
</evidence>
<sequence>MLVGVDVVHASVWSLDFHRKPGPGRPADFSDLGVIGPVTELVDVCFGDTVHSLELGWDEAALRELDLLVIPAAGGDGASFTEAECRLLETYVREGGSVLILGDGEGRSATSGHHPFGITVNGLLPGTRGDSPDSHLLTYDFTVEANSTHPAAPGVGGVHLYRPKGVESSLVQLVPVVEYDGHTLLGTAQYGAGRIAVIGNAEMFALPFLGREDNARLLLSLLSWLYRGEAVQHIDQKVLHVVDEHRFTTRTLPQGENLKEEPGPHVVDARPYAHLLASLADGYLPDSREDQEAFLAEAELRFHEFPRVIRHALARFRRNSTDSGVLLIRGLPVDPDLQPTPAKPAEPLPRPTPMSELWLAGFAQALGEPIAYVQEKQGQLFQNVAPTRHNAEKLSSESSSFLLDFHTEAAFHPFMPDYVLLHCLRPDHERSAKTISASLRMAVSRLSLRERAILSEPMFQTGIDYSFGSANGQKGNGPVLRVLYGDPFDPYITVDPDLMVGLTPEADAALKRLHVALNEVKQWARLDTGDLLIIDNRRTVHGRSEFQARYDGLDRWLQRVCVVRDLVPSAAHRRLRRRVIETAFAV</sequence>
<dbReference type="Gene3D" id="3.40.50.880">
    <property type="match status" value="1"/>
</dbReference>
<dbReference type="EMBL" id="JBHSBC010000002">
    <property type="protein sequence ID" value="MFC3979188.1"/>
    <property type="molecule type" value="Genomic_DNA"/>
</dbReference>
<name>A0ABV8EV16_9ACTN</name>
<gene>
    <name evidence="6" type="ORF">ACFOYY_03590</name>
</gene>
<dbReference type="GO" id="GO:0051213">
    <property type="term" value="F:dioxygenase activity"/>
    <property type="evidence" value="ECO:0007669"/>
    <property type="project" value="UniProtKB-KW"/>
</dbReference>
<keyword evidence="3" id="KW-0408">Iron</keyword>
<dbReference type="Proteomes" id="UP001595698">
    <property type="component" value="Unassembled WGS sequence"/>
</dbReference>
<evidence type="ECO:0000256" key="4">
    <source>
        <dbReference type="ARBA" id="ARBA00023194"/>
    </source>
</evidence>
<feature type="domain" description="TauD/TfdA-like" evidence="5">
    <location>
        <begin position="322"/>
        <end position="560"/>
    </location>
</feature>
<evidence type="ECO:0000313" key="6">
    <source>
        <dbReference type="EMBL" id="MFC3979188.1"/>
    </source>
</evidence>
<proteinExistence type="predicted"/>